<evidence type="ECO:0000256" key="4">
    <source>
        <dbReference type="ARBA" id="ARBA00022741"/>
    </source>
</evidence>
<dbReference type="AlphaFoldDB" id="A0A9D4TVB4"/>
<dbReference type="InterPro" id="IPR036640">
    <property type="entry name" value="ABC1_TM_sf"/>
</dbReference>
<keyword evidence="7 10" id="KW-0472">Membrane</keyword>
<feature type="compositionally biased region" description="Polar residues" evidence="9">
    <location>
        <begin position="858"/>
        <end position="876"/>
    </location>
</feature>
<feature type="domain" description="ABC transmembrane type-1" evidence="12">
    <location>
        <begin position="232"/>
        <end position="555"/>
    </location>
</feature>
<evidence type="ECO:0000256" key="5">
    <source>
        <dbReference type="ARBA" id="ARBA00022840"/>
    </source>
</evidence>
<dbReference type="Pfam" id="PF00664">
    <property type="entry name" value="ABC_membrane"/>
    <property type="match status" value="1"/>
</dbReference>
<dbReference type="PROSITE" id="PS50893">
    <property type="entry name" value="ABC_TRANSPORTER_2"/>
    <property type="match status" value="1"/>
</dbReference>
<dbReference type="Gene3D" id="1.20.1560.10">
    <property type="entry name" value="ABC transporter type 1, transmembrane domain"/>
    <property type="match status" value="1"/>
</dbReference>
<dbReference type="PROSITE" id="PS50929">
    <property type="entry name" value="ABC_TM1F"/>
    <property type="match status" value="1"/>
</dbReference>
<dbReference type="SUPFAM" id="SSF90123">
    <property type="entry name" value="ABC transporter transmembrane region"/>
    <property type="match status" value="1"/>
</dbReference>
<dbReference type="InterPro" id="IPR003439">
    <property type="entry name" value="ABC_transporter-like_ATP-bd"/>
</dbReference>
<comment type="similarity">
    <text evidence="8">Belongs to the ABC transporter superfamily. ABCB family. Heavy Metal importer (TC 3.A.1.210) subfamily.</text>
</comment>
<evidence type="ECO:0000256" key="9">
    <source>
        <dbReference type="SAM" id="MobiDB-lite"/>
    </source>
</evidence>
<dbReference type="InterPro" id="IPR017871">
    <property type="entry name" value="ABC_transporter-like_CS"/>
</dbReference>
<feature type="transmembrane region" description="Helical" evidence="10">
    <location>
        <begin position="530"/>
        <end position="550"/>
    </location>
</feature>
<keyword evidence="6 10" id="KW-1133">Transmembrane helix</keyword>
<gene>
    <name evidence="13" type="ORF">D9Q98_001846</name>
</gene>
<dbReference type="InterPro" id="IPR039421">
    <property type="entry name" value="Type_1_exporter"/>
</dbReference>
<evidence type="ECO:0000256" key="8">
    <source>
        <dbReference type="ARBA" id="ARBA00024363"/>
    </source>
</evidence>
<keyword evidence="3 10" id="KW-0812">Transmembrane</keyword>
<dbReference type="GO" id="GO:0005524">
    <property type="term" value="F:ATP binding"/>
    <property type="evidence" value="ECO:0007669"/>
    <property type="project" value="UniProtKB-KW"/>
</dbReference>
<keyword evidence="2" id="KW-0813">Transport</keyword>
<dbReference type="PANTHER" id="PTHR24221">
    <property type="entry name" value="ATP-BINDING CASSETTE SUB-FAMILY B"/>
    <property type="match status" value="1"/>
</dbReference>
<dbReference type="EMBL" id="SIDB01000002">
    <property type="protein sequence ID" value="KAI3435788.1"/>
    <property type="molecule type" value="Genomic_DNA"/>
</dbReference>
<evidence type="ECO:0000256" key="6">
    <source>
        <dbReference type="ARBA" id="ARBA00022989"/>
    </source>
</evidence>
<keyword evidence="14" id="KW-1185">Reference proteome</keyword>
<feature type="transmembrane region" description="Helical" evidence="10">
    <location>
        <begin position="385"/>
        <end position="405"/>
    </location>
</feature>
<feature type="region of interest" description="Disordered" evidence="9">
    <location>
        <begin position="187"/>
        <end position="208"/>
    </location>
</feature>
<feature type="transmembrane region" description="Helical" evidence="10">
    <location>
        <begin position="502"/>
        <end position="524"/>
    </location>
</feature>
<keyword evidence="4" id="KW-0547">Nucleotide-binding</keyword>
<evidence type="ECO:0000256" key="1">
    <source>
        <dbReference type="ARBA" id="ARBA00004141"/>
    </source>
</evidence>
<dbReference type="FunFam" id="3.40.50.300:FF:000287">
    <property type="entry name" value="Multidrug ABC transporter ATP-binding protein"/>
    <property type="match status" value="1"/>
</dbReference>
<feature type="transmembrane region" description="Helical" evidence="10">
    <location>
        <begin position="229"/>
        <end position="252"/>
    </location>
</feature>
<dbReference type="SUPFAM" id="SSF52540">
    <property type="entry name" value="P-loop containing nucleoside triphosphate hydrolases"/>
    <property type="match status" value="1"/>
</dbReference>
<evidence type="ECO:0000256" key="3">
    <source>
        <dbReference type="ARBA" id="ARBA00022692"/>
    </source>
</evidence>
<feature type="domain" description="ABC transporter" evidence="11">
    <location>
        <begin position="589"/>
        <end position="828"/>
    </location>
</feature>
<evidence type="ECO:0000313" key="14">
    <source>
        <dbReference type="Proteomes" id="UP001055712"/>
    </source>
</evidence>
<comment type="caution">
    <text evidence="13">The sequence shown here is derived from an EMBL/GenBank/DDBJ whole genome shotgun (WGS) entry which is preliminary data.</text>
</comment>
<dbReference type="OrthoDB" id="6500128at2759"/>
<dbReference type="PROSITE" id="PS00211">
    <property type="entry name" value="ABC_TRANSPORTER_1"/>
    <property type="match status" value="1"/>
</dbReference>
<organism evidence="13 14">
    <name type="scientific">Chlorella vulgaris</name>
    <name type="common">Green alga</name>
    <dbReference type="NCBI Taxonomy" id="3077"/>
    <lineage>
        <taxon>Eukaryota</taxon>
        <taxon>Viridiplantae</taxon>
        <taxon>Chlorophyta</taxon>
        <taxon>core chlorophytes</taxon>
        <taxon>Trebouxiophyceae</taxon>
        <taxon>Chlorellales</taxon>
        <taxon>Chlorellaceae</taxon>
        <taxon>Chlorella clade</taxon>
        <taxon>Chlorella</taxon>
    </lineage>
</organism>
<dbReference type="PANTHER" id="PTHR24221:SF654">
    <property type="entry name" value="ATP-BINDING CASSETTE SUB-FAMILY B MEMBER 6"/>
    <property type="match status" value="1"/>
</dbReference>
<keyword evidence="5" id="KW-0067">ATP-binding</keyword>
<dbReference type="InterPro" id="IPR027417">
    <property type="entry name" value="P-loop_NTPase"/>
</dbReference>
<comment type="subcellular location">
    <subcellularLocation>
        <location evidence="1">Membrane</location>
        <topology evidence="1">Multi-pass membrane protein</topology>
    </subcellularLocation>
</comment>
<feature type="transmembrane region" description="Helical" evidence="10">
    <location>
        <begin position="150"/>
        <end position="177"/>
    </location>
</feature>
<dbReference type="GO" id="GO:0140359">
    <property type="term" value="F:ABC-type transporter activity"/>
    <property type="evidence" value="ECO:0007669"/>
    <property type="project" value="InterPro"/>
</dbReference>
<evidence type="ECO:0000259" key="12">
    <source>
        <dbReference type="PROSITE" id="PS50929"/>
    </source>
</evidence>
<evidence type="ECO:0000256" key="10">
    <source>
        <dbReference type="SAM" id="Phobius"/>
    </source>
</evidence>
<evidence type="ECO:0000256" key="7">
    <source>
        <dbReference type="ARBA" id="ARBA00023136"/>
    </source>
</evidence>
<evidence type="ECO:0000256" key="2">
    <source>
        <dbReference type="ARBA" id="ARBA00022448"/>
    </source>
</evidence>
<proteinExistence type="inferred from homology"/>
<dbReference type="Proteomes" id="UP001055712">
    <property type="component" value="Unassembled WGS sequence"/>
</dbReference>
<dbReference type="InterPro" id="IPR011527">
    <property type="entry name" value="ABC1_TM_dom"/>
</dbReference>
<evidence type="ECO:0000259" key="11">
    <source>
        <dbReference type="PROSITE" id="PS50893"/>
    </source>
</evidence>
<accession>A0A9D4TVB4</accession>
<reference evidence="13" key="1">
    <citation type="journal article" date="2019" name="Plant J.">
        <title>Chlorella vulgaris genome assembly and annotation reveals the molecular basis for metabolic acclimation to high light conditions.</title>
        <authorList>
            <person name="Cecchin M."/>
            <person name="Marcolungo L."/>
            <person name="Rossato M."/>
            <person name="Girolomoni L."/>
            <person name="Cosentino E."/>
            <person name="Cuine S."/>
            <person name="Li-Beisson Y."/>
            <person name="Delledonne M."/>
            <person name="Ballottari M."/>
        </authorList>
    </citation>
    <scope>NUCLEOTIDE SEQUENCE</scope>
    <source>
        <strain evidence="13">211/11P</strain>
    </source>
</reference>
<dbReference type="CDD" id="cd18581">
    <property type="entry name" value="ABC_6TM_ABCB6"/>
    <property type="match status" value="1"/>
</dbReference>
<name>A0A9D4TVB4_CHLVU</name>
<dbReference type="Pfam" id="PF00005">
    <property type="entry name" value="ABC_tran"/>
    <property type="match status" value="1"/>
</dbReference>
<sequence length="912" mass="97811">MQQRRAEHAALLICLNAACGIWAAVSAWKWQTARQSAWHVQRRRLAASASCVATALCSHAARLALRQLLHDAPRAGDGLPDALSCVLCLLLLLLHVTAQDGSRLWLLATPTSSAAAVDIGAVVDAAQALRQAQHQQSGTDASWTAQHYETAALALAALSATALAASTACLLAASLAAPEAAGSGVRQPLLGEAGQQRKGQRRNGDGSRRMRLVNGTLKYLVPDQLHLKIRLIACFLLLLVGRVVNIALPLAYKHLVDRLASSTAAAAAAAAAGAEGGSPSLRVLCSALAGGAAATFQEVFFPWVAAYLALTFLQGTSGKGGIGLLANLRDLLWIPLQQRACRRVSLDVFAHLLRLDHAFHLHRHTGKVMRVLDRGTSSIQDVMQVMLFNIGPQVLDVAAACTFIALKLQPWTAAIVCVTVLFYIPLTFLITEYRGQVRKQMNKLDNERESKATDCLLNYETVKLFGNEAFELSGYAAAIDAFQAQEYLQLACISLLNIAQSLLVFVGLAAGLVTCVRGIVAGQLTVGDAVLFLALMAQLVAPLSFFGSYYRQIQKGMVDMEAMFELLDRQPNVQDAPDAGQLVVTQGAVAFDNVTFSYGSSAPPVLRSVSFSVPGGGRTLALVGPSGSGKSTVLRLLLRFYDPSAGCVRVDGVDVSTCSQASLRRHIAVVPQDTVLFHDTIRYNIRYGRTGASDEEVEEAARLAHIHEAIVRRFPAGYDTRVGERGLRLSGGEKQRVAFARAVLRRPAILVLDEATSALDSMTERLIQESLASQRCRQQCTTVIVAHRLSTIADADCIAVLDGGSVAEAGSHTELLQQGGLYAAMWRRQLEAGSFSQSTEVVHAAAAAAALAVTCGQQQRSEATPSPSGRQLSQATTRDHSVRGEEDEEEEGEEEEEEEVVSRHRMPLPPPH</sequence>
<evidence type="ECO:0000313" key="13">
    <source>
        <dbReference type="EMBL" id="KAI3435788.1"/>
    </source>
</evidence>
<dbReference type="InterPro" id="IPR003593">
    <property type="entry name" value="AAA+_ATPase"/>
</dbReference>
<dbReference type="GO" id="GO:0016020">
    <property type="term" value="C:membrane"/>
    <property type="evidence" value="ECO:0007669"/>
    <property type="project" value="UniProtKB-SubCell"/>
</dbReference>
<dbReference type="Gene3D" id="3.40.50.300">
    <property type="entry name" value="P-loop containing nucleotide triphosphate hydrolases"/>
    <property type="match status" value="1"/>
</dbReference>
<reference evidence="13" key="2">
    <citation type="submission" date="2020-11" db="EMBL/GenBank/DDBJ databases">
        <authorList>
            <person name="Cecchin M."/>
            <person name="Marcolungo L."/>
            <person name="Rossato M."/>
            <person name="Girolomoni L."/>
            <person name="Cosentino E."/>
            <person name="Cuine S."/>
            <person name="Li-Beisson Y."/>
            <person name="Delledonne M."/>
            <person name="Ballottari M."/>
        </authorList>
    </citation>
    <scope>NUCLEOTIDE SEQUENCE</scope>
    <source>
        <strain evidence="13">211/11P</strain>
        <tissue evidence="13">Whole cell</tissue>
    </source>
</reference>
<dbReference type="SMART" id="SM00382">
    <property type="entry name" value="AAA"/>
    <property type="match status" value="1"/>
</dbReference>
<feature type="transmembrane region" description="Helical" evidence="10">
    <location>
        <begin position="411"/>
        <end position="431"/>
    </location>
</feature>
<protein>
    <submittedName>
        <fullName evidence="13">Uncharacterized protein</fullName>
    </submittedName>
</protein>
<dbReference type="GO" id="GO:0016887">
    <property type="term" value="F:ATP hydrolysis activity"/>
    <property type="evidence" value="ECO:0007669"/>
    <property type="project" value="InterPro"/>
</dbReference>
<feature type="compositionally biased region" description="Acidic residues" evidence="9">
    <location>
        <begin position="885"/>
        <end position="899"/>
    </location>
</feature>
<feature type="region of interest" description="Disordered" evidence="9">
    <location>
        <begin position="858"/>
        <end position="912"/>
    </location>
</feature>